<dbReference type="InterPro" id="IPR019734">
    <property type="entry name" value="TPR_rpt"/>
</dbReference>
<feature type="repeat" description="TPR" evidence="1">
    <location>
        <begin position="159"/>
        <end position="192"/>
    </location>
</feature>
<reference evidence="3 4" key="1">
    <citation type="submission" date="2011-01" db="EMBL/GenBank/DDBJ databases">
        <authorList>
            <person name="Muzny D."/>
            <person name="Qin X."/>
            <person name="Deng J."/>
            <person name="Jiang H."/>
            <person name="Liu Y."/>
            <person name="Qu J."/>
            <person name="Song X.-Z."/>
            <person name="Zhang L."/>
            <person name="Thornton R."/>
            <person name="Coyle M."/>
            <person name="Francisco L."/>
            <person name="Jackson L."/>
            <person name="Javaid M."/>
            <person name="Korchina V."/>
            <person name="Kovar C."/>
            <person name="Mata R."/>
            <person name="Mathew T."/>
            <person name="Ngo R."/>
            <person name="Nguyen L."/>
            <person name="Nguyen N."/>
            <person name="Okwuonu G."/>
            <person name="Ongeri F."/>
            <person name="Pham C."/>
            <person name="Simmons D."/>
            <person name="Wilczek-Boney K."/>
            <person name="Hale W."/>
            <person name="Jakkamsetti A."/>
            <person name="Pham P."/>
            <person name="Ruth R."/>
            <person name="San Lucas F."/>
            <person name="Warren J."/>
            <person name="Zhang J."/>
            <person name="Zhao Z."/>
            <person name="Zhou C."/>
            <person name="Zhu D."/>
            <person name="Lee S."/>
            <person name="Bess C."/>
            <person name="Blankenburg K."/>
            <person name="Forbes L."/>
            <person name="Fu Q."/>
            <person name="Gubbala S."/>
            <person name="Hirani K."/>
            <person name="Jayaseelan J.C."/>
            <person name="Lara F."/>
            <person name="Munidasa M."/>
            <person name="Palculict T."/>
            <person name="Patil S."/>
            <person name="Pu L.-L."/>
            <person name="Saada N."/>
            <person name="Tang L."/>
            <person name="Weissenberger G."/>
            <person name="Zhu Y."/>
            <person name="Hemphill L."/>
            <person name="Shang Y."/>
            <person name="Youmans B."/>
            <person name="Ayvaz T."/>
            <person name="Ross M."/>
            <person name="Santibanez J."/>
            <person name="Aqrawi P."/>
            <person name="Gross S."/>
            <person name="Joshi V."/>
            <person name="Fowler G."/>
            <person name="Nazareth L."/>
            <person name="Reid J."/>
            <person name="Worley K."/>
            <person name="Petrosino J."/>
            <person name="Highlander S."/>
            <person name="Gibbs R."/>
        </authorList>
    </citation>
    <scope>NUCLEOTIDE SEQUENCE [LARGE SCALE GENOMIC DNA]</scope>
    <source>
        <strain evidence="3 4">DSM 16608</strain>
    </source>
</reference>
<dbReference type="SUPFAM" id="SSF48452">
    <property type="entry name" value="TPR-like"/>
    <property type="match status" value="1"/>
</dbReference>
<dbReference type="EMBL" id="AEWX01000018">
    <property type="protein sequence ID" value="EGC20147.1"/>
    <property type="molecule type" value="Genomic_DNA"/>
</dbReference>
<organism evidence="3 4">
    <name type="scientific">Prevotella multiformis DSM 16608</name>
    <dbReference type="NCBI Taxonomy" id="888743"/>
    <lineage>
        <taxon>Bacteria</taxon>
        <taxon>Pseudomonadati</taxon>
        <taxon>Bacteroidota</taxon>
        <taxon>Bacteroidia</taxon>
        <taxon>Bacteroidales</taxon>
        <taxon>Prevotellaceae</taxon>
        <taxon>Prevotella</taxon>
    </lineage>
</organism>
<dbReference type="SUPFAM" id="SSF46894">
    <property type="entry name" value="C-terminal effector domain of the bipartite response regulators"/>
    <property type="match status" value="1"/>
</dbReference>
<evidence type="ECO:0000313" key="3">
    <source>
        <dbReference type="EMBL" id="EGC20147.1"/>
    </source>
</evidence>
<keyword evidence="2" id="KW-0812">Transmembrane</keyword>
<comment type="caution">
    <text evidence="3">The sequence shown here is derived from an EMBL/GenBank/DDBJ whole genome shotgun (WGS) entry which is preliminary data.</text>
</comment>
<dbReference type="AlphaFoldDB" id="F0F720"/>
<evidence type="ECO:0000256" key="1">
    <source>
        <dbReference type="PROSITE-ProRule" id="PRU00339"/>
    </source>
</evidence>
<dbReference type="Pfam" id="PF13181">
    <property type="entry name" value="TPR_8"/>
    <property type="match status" value="1"/>
</dbReference>
<sequence length="545" mass="62932">MKRIGFDRINRKKTVGTVVRILLAVLLPVFLFACSGNPSLQQIEKESDNPKLAAAVLHRTDSILARGGLSDEEEGRMLLAKVKAQFFMSYVTQNFPPDIDSAITAAVQKLERHDSPKLAESYYWQGMVSNLCYGKPVEGMVALENALLILPDADPEFRARLYQQLSTVYEQLGNFDMAVRYMQQMVRIMDSRDDPVGQLVTHYDISTIFRQNGQKDSADYYLRLAIRERAKFNDHRFDIFNEVFGSYYLEQNDLPKAKYYLSRALMADGRMPDAQLGLARIAWMEHRPADAQRCLQRAVTLADSLYRADGSYRTPMVSFLRSLARFYSDTGAKDEELHARRRLDTVGTVLARHNARLLNEASVQEHDYLARKLEQENQRQNRLRMTFAGIVVLLAGGYVFLLARRYIRRSRERLGKLRRKTYRQTHEIGKLKGQVKEYSKTQADRIIDGKPLYESIERGTATMEGWDKDTQERYICYARFIDPDVFATLSEKLTAKPTIFFYLWKKGYNDAEIARIMNVSNGSIRTMRYNIRRQKQQGDDTNIST</sequence>
<dbReference type="Gene3D" id="1.25.40.10">
    <property type="entry name" value="Tetratricopeptide repeat domain"/>
    <property type="match status" value="2"/>
</dbReference>
<keyword evidence="2" id="KW-0472">Membrane</keyword>
<accession>F0F720</accession>
<dbReference type="HOGENOM" id="CLU_543866_0_0_10"/>
<dbReference type="PROSITE" id="PS51257">
    <property type="entry name" value="PROKAR_LIPOPROTEIN"/>
    <property type="match status" value="1"/>
</dbReference>
<dbReference type="GO" id="GO:0006355">
    <property type="term" value="P:regulation of DNA-templated transcription"/>
    <property type="evidence" value="ECO:0007669"/>
    <property type="project" value="InterPro"/>
</dbReference>
<dbReference type="RefSeq" id="WP_007368904.1">
    <property type="nucleotide sequence ID" value="NZ_GL872283.1"/>
</dbReference>
<name>F0F720_9BACT</name>
<evidence type="ECO:0000313" key="4">
    <source>
        <dbReference type="Proteomes" id="UP000005697"/>
    </source>
</evidence>
<proteinExistence type="predicted"/>
<dbReference type="Pfam" id="PF14559">
    <property type="entry name" value="TPR_19"/>
    <property type="match status" value="1"/>
</dbReference>
<protein>
    <submittedName>
        <fullName evidence="3">Tetratricopeptide repeat protein</fullName>
    </submittedName>
</protein>
<dbReference type="GO" id="GO:0003677">
    <property type="term" value="F:DNA binding"/>
    <property type="evidence" value="ECO:0007669"/>
    <property type="project" value="InterPro"/>
</dbReference>
<keyword evidence="4" id="KW-1185">Reference proteome</keyword>
<dbReference type="InterPro" id="IPR016032">
    <property type="entry name" value="Sig_transdc_resp-reg_C-effctor"/>
</dbReference>
<dbReference type="InterPro" id="IPR011990">
    <property type="entry name" value="TPR-like_helical_dom_sf"/>
</dbReference>
<gene>
    <name evidence="3" type="ORF">HMPREF9141_1387</name>
</gene>
<keyword evidence="1" id="KW-0802">TPR repeat</keyword>
<evidence type="ECO:0000256" key="2">
    <source>
        <dbReference type="SAM" id="Phobius"/>
    </source>
</evidence>
<keyword evidence="2" id="KW-1133">Transmembrane helix</keyword>
<dbReference type="PROSITE" id="PS50005">
    <property type="entry name" value="TPR"/>
    <property type="match status" value="1"/>
</dbReference>
<dbReference type="STRING" id="888743.HMPREF9141_1387"/>
<dbReference type="Proteomes" id="UP000005697">
    <property type="component" value="Unassembled WGS sequence"/>
</dbReference>
<dbReference type="eggNOG" id="COG0457">
    <property type="taxonomic scope" value="Bacteria"/>
</dbReference>
<feature type="transmembrane region" description="Helical" evidence="2">
    <location>
        <begin position="385"/>
        <end position="403"/>
    </location>
</feature>